<dbReference type="InterPro" id="IPR006059">
    <property type="entry name" value="SBP"/>
</dbReference>
<dbReference type="RefSeq" id="WP_053432581.1">
    <property type="nucleotide sequence ID" value="NZ_CP040441.1"/>
</dbReference>
<dbReference type="EMBL" id="LILD01000014">
    <property type="protein sequence ID" value="KOO36389.1"/>
    <property type="molecule type" value="Genomic_DNA"/>
</dbReference>
<evidence type="ECO:0000313" key="7">
    <source>
        <dbReference type="EMBL" id="KOO36389.1"/>
    </source>
</evidence>
<dbReference type="Pfam" id="PF01547">
    <property type="entry name" value="SBP_bac_1"/>
    <property type="match status" value="1"/>
</dbReference>
<dbReference type="Gene3D" id="3.40.190.10">
    <property type="entry name" value="Periplasmic binding protein-like II"/>
    <property type="match status" value="1"/>
</dbReference>
<name>A0A0M0KC63_ALKHA</name>
<comment type="caution">
    <text evidence="7">The sequence shown here is derived from an EMBL/GenBank/DDBJ whole genome shotgun (WGS) entry which is preliminary data.</text>
</comment>
<accession>A0A0M0KC63</accession>
<gene>
    <name evidence="7" type="ORF">AMD02_19645</name>
</gene>
<feature type="chain" id="PRO_5044367096" evidence="6">
    <location>
        <begin position="32"/>
        <end position="445"/>
    </location>
</feature>
<dbReference type="PATRIC" id="fig|136160.3.peg.3920"/>
<keyword evidence="4" id="KW-0564">Palmitate</keyword>
<evidence type="ECO:0000256" key="5">
    <source>
        <dbReference type="ARBA" id="ARBA00023288"/>
    </source>
</evidence>
<feature type="signal peptide" evidence="6">
    <location>
        <begin position="1"/>
        <end position="31"/>
    </location>
</feature>
<dbReference type="PROSITE" id="PS51257">
    <property type="entry name" value="PROKAR_LIPOPROTEIN"/>
    <property type="match status" value="1"/>
</dbReference>
<keyword evidence="5" id="KW-0449">Lipoprotein</keyword>
<keyword evidence="3" id="KW-0472">Membrane</keyword>
<keyword evidence="1" id="KW-1003">Cell membrane</keyword>
<dbReference type="AlphaFoldDB" id="A0A0M0KC63"/>
<keyword evidence="2 6" id="KW-0732">Signal</keyword>
<proteinExistence type="predicted"/>
<protein>
    <submittedName>
        <fullName evidence="7">Arabinose-binding protein</fullName>
    </submittedName>
</protein>
<sequence length="445" mass="50213">MGKNILFFSFVGVMVLVLVACGGSSSSSSDADETSVIGDDIEGATELIFWTFAGQHVDLFEDAVVSWNEEFPDRPIKLVAETYPFDQMHNNLLLALQSGSGAPDLADIEVSRFPNFLQGVPQLLPMNDHVEPVIDKFVEARFNLYAKDGEYYGIPTHVGASVMYYNKEIMDEAGVDIESIETWDDYVEAGKQVVERTGKVMTTVPTDDYLPMFQMVSQRGSDFFDENGNLTLDTQENIEVLQFLYDLIYVHEIAELTPGGQPHAEEYYQYMNVGNVASMAMPIWYMGRFLDNMPDLAGKMLIQPLPAWEEGGFRSAGMGGTGTVVTNQTDHEELAKDFLAYAKISEKANEKLWTILGFDPPRWDVWDNPVFQEDNDFYQFFGENIFEVLLDVRDEINSINISQYTPSVANEFSTNIFNDVLRQHTHTPEEALKKAQETIEANMQQ</sequence>
<evidence type="ECO:0000256" key="2">
    <source>
        <dbReference type="ARBA" id="ARBA00022729"/>
    </source>
</evidence>
<dbReference type="PANTHER" id="PTHR43649">
    <property type="entry name" value="ARABINOSE-BINDING PROTEIN-RELATED"/>
    <property type="match status" value="1"/>
</dbReference>
<evidence type="ECO:0000256" key="4">
    <source>
        <dbReference type="ARBA" id="ARBA00023139"/>
    </source>
</evidence>
<evidence type="ECO:0000256" key="1">
    <source>
        <dbReference type="ARBA" id="ARBA00022475"/>
    </source>
</evidence>
<dbReference type="SUPFAM" id="SSF53850">
    <property type="entry name" value="Periplasmic binding protein-like II"/>
    <property type="match status" value="1"/>
</dbReference>
<dbReference type="GeneID" id="87596449"/>
<dbReference type="PANTHER" id="PTHR43649:SF33">
    <property type="entry name" value="POLYGALACTURONAN_RHAMNOGALACTURONAN-BINDING PROTEIN YTCQ"/>
    <property type="match status" value="1"/>
</dbReference>
<evidence type="ECO:0000256" key="3">
    <source>
        <dbReference type="ARBA" id="ARBA00023136"/>
    </source>
</evidence>
<evidence type="ECO:0000256" key="6">
    <source>
        <dbReference type="SAM" id="SignalP"/>
    </source>
</evidence>
<organism evidence="7">
    <name type="scientific">Halalkalibacterium halodurans</name>
    <name type="common">Bacillus halodurans</name>
    <dbReference type="NCBI Taxonomy" id="86665"/>
    <lineage>
        <taxon>Bacteria</taxon>
        <taxon>Bacillati</taxon>
        <taxon>Bacillota</taxon>
        <taxon>Bacilli</taxon>
        <taxon>Bacillales</taxon>
        <taxon>Bacillaceae</taxon>
        <taxon>Halalkalibacterium (ex Joshi et al. 2022)</taxon>
    </lineage>
</organism>
<dbReference type="InterPro" id="IPR050490">
    <property type="entry name" value="Bact_solute-bd_prot1"/>
</dbReference>
<reference evidence="7" key="1">
    <citation type="submission" date="2015-08" db="EMBL/GenBank/DDBJ databases">
        <title>Complete DNA Sequence of Pseudomonas syringae pv. actinidiae, the Causal Agent of Kiwifruit Canker Disease.</title>
        <authorList>
            <person name="Rikkerink E.H.A."/>
            <person name="Fineran P.C."/>
        </authorList>
    </citation>
    <scope>NUCLEOTIDE SEQUENCE</scope>
    <source>
        <strain evidence="7">DSM 13666</strain>
    </source>
</reference>